<proteinExistence type="inferred from homology"/>
<comment type="caution">
    <text evidence="6">The sequence shown here is derived from an EMBL/GenBank/DDBJ whole genome shotgun (WGS) entry which is preliminary data.</text>
</comment>
<feature type="chain" id="PRO_5036874277" evidence="4">
    <location>
        <begin position="23"/>
        <end position="501"/>
    </location>
</feature>
<evidence type="ECO:0000256" key="2">
    <source>
        <dbReference type="ARBA" id="ARBA00005695"/>
    </source>
</evidence>
<gene>
    <name evidence="6" type="ORF">CCR87_03140</name>
</gene>
<accession>A0A934TJT2</accession>
<reference evidence="6" key="2">
    <citation type="journal article" date="2020" name="Microorganisms">
        <title>Osmotic Adaptation and Compatible Solute Biosynthesis of Phototrophic Bacteria as Revealed from Genome Analyses.</title>
        <authorList>
            <person name="Imhoff J.F."/>
            <person name="Rahn T."/>
            <person name="Kunzel S."/>
            <person name="Keller A."/>
            <person name="Neulinger S.C."/>
        </authorList>
    </citation>
    <scope>NUCLEOTIDE SEQUENCE</scope>
    <source>
        <strain evidence="6">LMG 28126</strain>
    </source>
</reference>
<evidence type="ECO:0000256" key="1">
    <source>
        <dbReference type="ARBA" id="ARBA00004418"/>
    </source>
</evidence>
<dbReference type="EMBL" id="NHSD01000121">
    <property type="protein sequence ID" value="MBK5926358.1"/>
    <property type="molecule type" value="Genomic_DNA"/>
</dbReference>
<evidence type="ECO:0000313" key="7">
    <source>
        <dbReference type="Proteomes" id="UP000706333"/>
    </source>
</evidence>
<protein>
    <submittedName>
        <fullName evidence="6">ABC transporter substrate-binding protein</fullName>
    </submittedName>
</protein>
<dbReference type="GO" id="GO:1904680">
    <property type="term" value="F:peptide transmembrane transporter activity"/>
    <property type="evidence" value="ECO:0007669"/>
    <property type="project" value="TreeGrafter"/>
</dbReference>
<dbReference type="PANTHER" id="PTHR30290">
    <property type="entry name" value="PERIPLASMIC BINDING COMPONENT OF ABC TRANSPORTER"/>
    <property type="match status" value="1"/>
</dbReference>
<dbReference type="InterPro" id="IPR000914">
    <property type="entry name" value="SBP_5_dom"/>
</dbReference>
<dbReference type="Gene3D" id="3.40.190.10">
    <property type="entry name" value="Periplasmic binding protein-like II"/>
    <property type="match status" value="1"/>
</dbReference>
<keyword evidence="3 4" id="KW-0732">Signal</keyword>
<evidence type="ECO:0000313" key="6">
    <source>
        <dbReference type="EMBL" id="MBK5926358.1"/>
    </source>
</evidence>
<evidence type="ECO:0000256" key="3">
    <source>
        <dbReference type="ARBA" id="ARBA00022729"/>
    </source>
</evidence>
<dbReference type="RefSeq" id="WP_201156086.1">
    <property type="nucleotide sequence ID" value="NZ_NHSD01000121.1"/>
</dbReference>
<dbReference type="Gene3D" id="3.90.76.10">
    <property type="entry name" value="Dipeptide-binding Protein, Domain 1"/>
    <property type="match status" value="1"/>
</dbReference>
<name>A0A934TJT2_9RHOB</name>
<dbReference type="InterPro" id="IPR039424">
    <property type="entry name" value="SBP_5"/>
</dbReference>
<dbReference type="CDD" id="cd08511">
    <property type="entry name" value="PBP2_NikA_DppA_OppA_like_5"/>
    <property type="match status" value="1"/>
</dbReference>
<dbReference type="InterPro" id="IPR030678">
    <property type="entry name" value="Peptide/Ni-bd"/>
</dbReference>
<dbReference type="AlphaFoldDB" id="A0A934TJT2"/>
<feature type="signal peptide" evidence="4">
    <location>
        <begin position="1"/>
        <end position="22"/>
    </location>
</feature>
<dbReference type="SUPFAM" id="SSF53850">
    <property type="entry name" value="Periplasmic binding protein-like II"/>
    <property type="match status" value="1"/>
</dbReference>
<comment type="subcellular location">
    <subcellularLocation>
        <location evidence="1">Periplasm</location>
    </subcellularLocation>
</comment>
<dbReference type="PIRSF" id="PIRSF002741">
    <property type="entry name" value="MppA"/>
    <property type="match status" value="1"/>
</dbReference>
<organism evidence="6 7">
    <name type="scientific">Rhodobaculum claviforme</name>
    <dbReference type="NCBI Taxonomy" id="1549854"/>
    <lineage>
        <taxon>Bacteria</taxon>
        <taxon>Pseudomonadati</taxon>
        <taxon>Pseudomonadota</taxon>
        <taxon>Alphaproteobacteria</taxon>
        <taxon>Rhodobacterales</taxon>
        <taxon>Paracoccaceae</taxon>
        <taxon>Rhodobaculum</taxon>
    </lineage>
</organism>
<dbReference type="Pfam" id="PF00496">
    <property type="entry name" value="SBP_bac_5"/>
    <property type="match status" value="1"/>
</dbReference>
<keyword evidence="7" id="KW-1185">Reference proteome</keyword>
<dbReference type="GO" id="GO:0015833">
    <property type="term" value="P:peptide transport"/>
    <property type="evidence" value="ECO:0007669"/>
    <property type="project" value="TreeGrafter"/>
</dbReference>
<sequence length="501" mass="54564">MTTRTLLAALLASAALAGPAMATDLRIGLQEDPDVLDTDQARTFVGRIVFEQLCDKLVNITPDLDFVPELATGWSWSDDGLHLTMTLRDDAVFHDGTPFDAAAVVANIERSKTLPESRRKSELASVESVAATGDHEVVFTLSAPDATLLAQLSDRAGMMLSPTAAAELGLDLATDPVCSGPYRFGSRVQQDRIVLERFADHYDADSYHFERLIFLPIPDTTVRLANLRAGDLDMLERLAPSDVAQVEADAGLQFASAVSLGYQGITVNLANGARSETPFGQDPRVRQAFSLAIDRDIINQVVFEGVFLPGNQHVPSTSPWYDDRHPVPGRDIAAARALLDAAGVDRLAVEIQMANNPVQTQLMQVIQAMVAEAGFDVSLRATEFASMLQAQTAGDYQGSQVGWSGRTDPDGNLHAFVTCDGGLNDSRFCDADVDRLLDEARTLPDAAARRDVYARANDILMEELPIIYLYHQTWLWALRDGITGFTPYPDGMIRLAGVRME</sequence>
<dbReference type="PANTHER" id="PTHR30290:SF38">
    <property type="entry name" value="D,D-DIPEPTIDE-BINDING PERIPLASMIC PROTEIN DDPA-RELATED"/>
    <property type="match status" value="1"/>
</dbReference>
<feature type="domain" description="Solute-binding protein family 5" evidence="5">
    <location>
        <begin position="66"/>
        <end position="422"/>
    </location>
</feature>
<dbReference type="Proteomes" id="UP000706333">
    <property type="component" value="Unassembled WGS sequence"/>
</dbReference>
<dbReference type="Gene3D" id="3.10.105.10">
    <property type="entry name" value="Dipeptide-binding Protein, Domain 3"/>
    <property type="match status" value="1"/>
</dbReference>
<dbReference type="GO" id="GO:0030288">
    <property type="term" value="C:outer membrane-bounded periplasmic space"/>
    <property type="evidence" value="ECO:0007669"/>
    <property type="project" value="UniProtKB-ARBA"/>
</dbReference>
<reference evidence="6" key="1">
    <citation type="submission" date="2017-05" db="EMBL/GenBank/DDBJ databases">
        <authorList>
            <person name="Imhoff J.F."/>
            <person name="Rahn T."/>
            <person name="Kuenzel S."/>
            <person name="Neulinger S.C."/>
        </authorList>
    </citation>
    <scope>NUCLEOTIDE SEQUENCE</scope>
    <source>
        <strain evidence="6">LMG 28126</strain>
    </source>
</reference>
<evidence type="ECO:0000256" key="4">
    <source>
        <dbReference type="SAM" id="SignalP"/>
    </source>
</evidence>
<comment type="similarity">
    <text evidence="2">Belongs to the bacterial solute-binding protein 5 family.</text>
</comment>
<dbReference type="GO" id="GO:0043190">
    <property type="term" value="C:ATP-binding cassette (ABC) transporter complex"/>
    <property type="evidence" value="ECO:0007669"/>
    <property type="project" value="InterPro"/>
</dbReference>
<evidence type="ECO:0000259" key="5">
    <source>
        <dbReference type="Pfam" id="PF00496"/>
    </source>
</evidence>